<dbReference type="GO" id="GO:0000724">
    <property type="term" value="P:double-strand break repair via homologous recombination"/>
    <property type="evidence" value="ECO:0007669"/>
    <property type="project" value="InterPro"/>
</dbReference>
<dbReference type="PANTHER" id="PTHR21330:SF1">
    <property type="entry name" value="E3 SUMO-PROTEIN LIGASE NSE2"/>
    <property type="match status" value="1"/>
</dbReference>
<comment type="subcellular location">
    <subcellularLocation>
        <location evidence="1">Nucleus</location>
    </subcellularLocation>
</comment>
<dbReference type="GO" id="GO:0061665">
    <property type="term" value="F:SUMO ligase activity"/>
    <property type="evidence" value="ECO:0007669"/>
    <property type="project" value="TreeGrafter"/>
</dbReference>
<evidence type="ECO:0000256" key="6">
    <source>
        <dbReference type="ARBA" id="ARBA00022723"/>
    </source>
</evidence>
<comment type="pathway">
    <text evidence="2">Protein modification; protein sumoylation.</text>
</comment>
<evidence type="ECO:0000256" key="8">
    <source>
        <dbReference type="ARBA" id="ARBA00022786"/>
    </source>
</evidence>
<keyword evidence="5" id="KW-0808">Transferase</keyword>
<keyword evidence="10" id="KW-0539">Nucleus</keyword>
<evidence type="ECO:0000256" key="1">
    <source>
        <dbReference type="ARBA" id="ARBA00004123"/>
    </source>
</evidence>
<comment type="similarity">
    <text evidence="3">Belongs to the NSE2 family.</text>
</comment>
<evidence type="ECO:0000313" key="15">
    <source>
        <dbReference type="Ensembl" id="ENSSRHP00000051954.1"/>
    </source>
</evidence>
<dbReference type="GO" id="GO:0008270">
    <property type="term" value="F:zinc ion binding"/>
    <property type="evidence" value="ECO:0007669"/>
    <property type="project" value="UniProtKB-KW"/>
</dbReference>
<dbReference type="InterPro" id="IPR004181">
    <property type="entry name" value="Znf_MIZ"/>
</dbReference>
<sequence>MSLSSVQSTLSTLKSCQADIGACMDMVSDVALGIVEAQGMDNSPALKKLEEMILECSRLDREINCFVESVDEKTAQVRREPPEAMFHLRNSVKERFTELTAGVTDADLQRHSKVVAFRDSVRKYAMQAGQTAAENEEELDEDIAVTQSQTNFIFHICSGVFVKMVNPVKNKKCVHHYDQEAVLEMIKAKHKNKKKFRCPKVGCGNADVQRSDLELDLLMKRMIQNHKRQSGKT</sequence>
<dbReference type="Ensembl" id="ENSSRHT00000053418.1">
    <property type="protein sequence ID" value="ENSSRHP00000051954.1"/>
    <property type="gene ID" value="ENSSRHG00000026141.1"/>
</dbReference>
<proteinExistence type="inferred from homology"/>
<dbReference type="Proteomes" id="UP000472270">
    <property type="component" value="Unassembled WGS sequence"/>
</dbReference>
<reference evidence="15" key="1">
    <citation type="submission" date="2025-08" db="UniProtKB">
        <authorList>
            <consortium name="Ensembl"/>
        </authorList>
    </citation>
    <scope>IDENTIFICATION</scope>
</reference>
<evidence type="ECO:0000256" key="7">
    <source>
        <dbReference type="ARBA" id="ARBA00022771"/>
    </source>
</evidence>
<name>A0A673JNY3_9TELE</name>
<evidence type="ECO:0000256" key="3">
    <source>
        <dbReference type="ARBA" id="ARBA00008212"/>
    </source>
</evidence>
<accession>A0A673JNY3</accession>
<reference evidence="15" key="2">
    <citation type="submission" date="2025-09" db="UniProtKB">
        <authorList>
            <consortium name="Ensembl"/>
        </authorList>
    </citation>
    <scope>IDENTIFICATION</scope>
</reference>
<dbReference type="Gene3D" id="3.30.40.10">
    <property type="entry name" value="Zinc/RING finger domain, C3HC4 (zinc finger)"/>
    <property type="match status" value="1"/>
</dbReference>
<dbReference type="AlphaFoldDB" id="A0A673JNY3"/>
<dbReference type="InterPro" id="IPR026846">
    <property type="entry name" value="Nse2(Mms21)"/>
</dbReference>
<dbReference type="CDD" id="cd16651">
    <property type="entry name" value="SPL-RING_NSE2"/>
    <property type="match status" value="1"/>
</dbReference>
<evidence type="ECO:0000259" key="14">
    <source>
        <dbReference type="PROSITE" id="PS51044"/>
    </source>
</evidence>
<dbReference type="PANTHER" id="PTHR21330">
    <property type="entry name" value="E3 SUMO-PROTEIN LIGASE NSE2"/>
    <property type="match status" value="1"/>
</dbReference>
<keyword evidence="6" id="KW-0479">Metal-binding</keyword>
<organism evidence="15 16">
    <name type="scientific">Sinocyclocheilus rhinocerous</name>
    <dbReference type="NCBI Taxonomy" id="307959"/>
    <lineage>
        <taxon>Eukaryota</taxon>
        <taxon>Metazoa</taxon>
        <taxon>Chordata</taxon>
        <taxon>Craniata</taxon>
        <taxon>Vertebrata</taxon>
        <taxon>Euteleostomi</taxon>
        <taxon>Actinopterygii</taxon>
        <taxon>Neopterygii</taxon>
        <taxon>Teleostei</taxon>
        <taxon>Ostariophysi</taxon>
        <taxon>Cypriniformes</taxon>
        <taxon>Cyprinidae</taxon>
        <taxon>Cyprininae</taxon>
        <taxon>Sinocyclocheilus</taxon>
    </lineage>
</organism>
<evidence type="ECO:0000256" key="9">
    <source>
        <dbReference type="ARBA" id="ARBA00022833"/>
    </source>
</evidence>
<feature type="domain" description="SP-RING-type" evidence="14">
    <location>
        <begin position="139"/>
        <end position="228"/>
    </location>
</feature>
<evidence type="ECO:0000256" key="11">
    <source>
        <dbReference type="ARBA" id="ARBA00031731"/>
    </source>
</evidence>
<dbReference type="GO" id="GO:0016925">
    <property type="term" value="P:protein sumoylation"/>
    <property type="evidence" value="ECO:0007669"/>
    <property type="project" value="UniProtKB-UniPathway"/>
</dbReference>
<dbReference type="Pfam" id="PF11789">
    <property type="entry name" value="zf-Nse"/>
    <property type="match status" value="1"/>
</dbReference>
<dbReference type="GO" id="GO:0005634">
    <property type="term" value="C:nucleus"/>
    <property type="evidence" value="ECO:0007669"/>
    <property type="project" value="UniProtKB-SubCell"/>
</dbReference>
<evidence type="ECO:0000313" key="16">
    <source>
        <dbReference type="Proteomes" id="UP000472270"/>
    </source>
</evidence>
<keyword evidence="7 13" id="KW-0863">Zinc-finger</keyword>
<evidence type="ECO:0000256" key="5">
    <source>
        <dbReference type="ARBA" id="ARBA00022679"/>
    </source>
</evidence>
<evidence type="ECO:0000256" key="4">
    <source>
        <dbReference type="ARBA" id="ARBA00020923"/>
    </source>
</evidence>
<evidence type="ECO:0000256" key="12">
    <source>
        <dbReference type="ARBA" id="ARBA00032533"/>
    </source>
</evidence>
<gene>
    <name evidence="15" type="primary">LOC107723429</name>
</gene>
<evidence type="ECO:0000256" key="2">
    <source>
        <dbReference type="ARBA" id="ARBA00004718"/>
    </source>
</evidence>
<keyword evidence="8" id="KW-0833">Ubl conjugation pathway</keyword>
<dbReference type="PROSITE" id="PS51044">
    <property type="entry name" value="ZF_SP_RING"/>
    <property type="match status" value="1"/>
</dbReference>
<dbReference type="InterPro" id="IPR013083">
    <property type="entry name" value="Znf_RING/FYVE/PHD"/>
</dbReference>
<evidence type="ECO:0000256" key="10">
    <source>
        <dbReference type="ARBA" id="ARBA00023242"/>
    </source>
</evidence>
<dbReference type="GO" id="GO:0030915">
    <property type="term" value="C:Smc5-Smc6 complex"/>
    <property type="evidence" value="ECO:0007669"/>
    <property type="project" value="InterPro"/>
</dbReference>
<dbReference type="UniPathway" id="UPA00886"/>
<protein>
    <recommendedName>
        <fullName evidence="4">E3 SUMO-protein ligase NSE2</fullName>
    </recommendedName>
    <alternativeName>
        <fullName evidence="11">E3 SUMO-protein transferase NSE2</fullName>
    </alternativeName>
    <alternativeName>
        <fullName evidence="12">Non-structural maintenance of chromosomes element 2 homolog</fullName>
    </alternativeName>
</protein>
<keyword evidence="16" id="KW-1185">Reference proteome</keyword>
<keyword evidence="9" id="KW-0862">Zinc</keyword>
<evidence type="ECO:0000256" key="13">
    <source>
        <dbReference type="PROSITE-ProRule" id="PRU00452"/>
    </source>
</evidence>